<dbReference type="KEGG" id="aji:C0Z10_11020"/>
<dbReference type="PANTHER" id="PTHR30246:SF1">
    <property type="entry name" value="2-DEHYDRO-3-DEOXY-6-PHOSPHOGALACTONATE ALDOLASE-RELATED"/>
    <property type="match status" value="1"/>
</dbReference>
<dbReference type="InterPro" id="IPR013785">
    <property type="entry name" value="Aldolase_TIM"/>
</dbReference>
<dbReference type="GO" id="GO:0016829">
    <property type="term" value="F:lyase activity"/>
    <property type="evidence" value="ECO:0007669"/>
    <property type="project" value="UniProtKB-KW"/>
</dbReference>
<comment type="subunit">
    <text evidence="3">Homotrimer.</text>
</comment>
<dbReference type="AlphaFoldDB" id="A0A3Q9UJF6"/>
<evidence type="ECO:0000313" key="7">
    <source>
        <dbReference type="Proteomes" id="UP000285875"/>
    </source>
</evidence>
<comment type="pathway">
    <text evidence="1">Carbohydrate acid metabolism.</text>
</comment>
<dbReference type="PANTHER" id="PTHR30246">
    <property type="entry name" value="2-KETO-3-DEOXY-6-PHOSPHOGLUCONATE ALDOLASE"/>
    <property type="match status" value="1"/>
</dbReference>
<proteinExistence type="inferred from homology"/>
<dbReference type="Proteomes" id="UP000285875">
    <property type="component" value="Chromosome"/>
</dbReference>
<evidence type="ECO:0000256" key="1">
    <source>
        <dbReference type="ARBA" id="ARBA00004761"/>
    </source>
</evidence>
<dbReference type="EMBL" id="CP025570">
    <property type="protein sequence ID" value="AZZ40197.1"/>
    <property type="molecule type" value="Genomic_DNA"/>
</dbReference>
<protein>
    <submittedName>
        <fullName evidence="6">Aldolase</fullName>
    </submittedName>
</protein>
<evidence type="ECO:0000313" key="6">
    <source>
        <dbReference type="EMBL" id="AZZ40197.1"/>
    </source>
</evidence>
<evidence type="ECO:0000256" key="3">
    <source>
        <dbReference type="ARBA" id="ARBA00011233"/>
    </source>
</evidence>
<reference evidence="7" key="1">
    <citation type="submission" date="2017-12" db="EMBL/GenBank/DDBJ databases">
        <title>Whole genome sequencing of Acidipropionibacterium jensenii strains JS279 and JS280.</title>
        <authorList>
            <person name="Deptula P."/>
            <person name="Laine P."/>
            <person name="Smolander O.-P."/>
            <person name="Paulin L."/>
            <person name="Auvinen P."/>
            <person name="Varmanen P."/>
        </authorList>
    </citation>
    <scope>NUCLEOTIDE SEQUENCE [LARGE SCALE GENOMIC DNA]</scope>
    <source>
        <strain evidence="7">JS280</strain>
    </source>
</reference>
<accession>A0A3Q9UJF6</accession>
<organism evidence="6 7">
    <name type="scientific">Acidipropionibacterium jensenii</name>
    <dbReference type="NCBI Taxonomy" id="1749"/>
    <lineage>
        <taxon>Bacteria</taxon>
        <taxon>Bacillati</taxon>
        <taxon>Actinomycetota</taxon>
        <taxon>Actinomycetes</taxon>
        <taxon>Propionibacteriales</taxon>
        <taxon>Propionibacteriaceae</taxon>
        <taxon>Acidipropionibacterium</taxon>
    </lineage>
</organism>
<name>A0A3Q9UJF6_9ACTN</name>
<sequence>MSSDPAPTVERLPLPEPVLASRIVAVLPDVAAADLFAPVEVMVEEGIKVFSLPAGDLERFTTVTSVFGARASFAVHGVMTIDEIDPLEAAGLSMCLPVAATPELLAELRAAGIAAAPDALTPIEVRAAWAAGADAVQVIPADLGGATYGESLSALAPGAVCVPRGGVGSYAMRNWLMAGAPAVCLDDTLVGDACRGGTLPSLRERCRSVLAVITDIRA</sequence>
<dbReference type="Gene3D" id="3.20.20.70">
    <property type="entry name" value="Aldolase class I"/>
    <property type="match status" value="1"/>
</dbReference>
<evidence type="ECO:0000256" key="2">
    <source>
        <dbReference type="ARBA" id="ARBA00006906"/>
    </source>
</evidence>
<evidence type="ECO:0000256" key="5">
    <source>
        <dbReference type="ARBA" id="ARBA00023277"/>
    </source>
</evidence>
<dbReference type="RefSeq" id="WP_097799415.1">
    <property type="nucleotide sequence ID" value="NZ_CP025570.1"/>
</dbReference>
<comment type="similarity">
    <text evidence="2">Belongs to the KHG/KDPG aldolase family.</text>
</comment>
<gene>
    <name evidence="6" type="ORF">C0Z10_11020</name>
</gene>
<evidence type="ECO:0000256" key="4">
    <source>
        <dbReference type="ARBA" id="ARBA00023239"/>
    </source>
</evidence>
<keyword evidence="5" id="KW-0119">Carbohydrate metabolism</keyword>
<dbReference type="InterPro" id="IPR000887">
    <property type="entry name" value="Aldlse_KDPG_KHG"/>
</dbReference>
<keyword evidence="4" id="KW-0456">Lyase</keyword>
<dbReference type="Pfam" id="PF01081">
    <property type="entry name" value="Aldolase"/>
    <property type="match status" value="1"/>
</dbReference>
<dbReference type="SUPFAM" id="SSF51569">
    <property type="entry name" value="Aldolase"/>
    <property type="match status" value="1"/>
</dbReference>